<keyword evidence="4 11" id="KW-0732">Signal</keyword>
<keyword evidence="5 10" id="KW-1133">Transmembrane helix</keyword>
<keyword evidence="9" id="KW-0807">Transducer</keyword>
<comment type="similarity">
    <text evidence="2">Belongs to the G-protein coupled receptor 2 family. Mth subfamily.</text>
</comment>
<feature type="transmembrane region" description="Helical" evidence="10">
    <location>
        <begin position="220"/>
        <end position="239"/>
    </location>
</feature>
<dbReference type="InterPro" id="IPR023311">
    <property type="entry name" value="Methusela_ecto_dom_2"/>
</dbReference>
<evidence type="ECO:0000256" key="7">
    <source>
        <dbReference type="ARBA" id="ARBA00023136"/>
    </source>
</evidence>
<feature type="transmembrane region" description="Helical" evidence="10">
    <location>
        <begin position="251"/>
        <end position="278"/>
    </location>
</feature>
<dbReference type="SUPFAM" id="SSF63877">
    <property type="entry name" value="Methuselah ectodomain"/>
    <property type="match status" value="1"/>
</dbReference>
<keyword evidence="3 10" id="KW-0812">Transmembrane</keyword>
<evidence type="ECO:0000313" key="14">
    <source>
        <dbReference type="Proteomes" id="UP001162164"/>
    </source>
</evidence>
<feature type="transmembrane region" description="Helical" evidence="10">
    <location>
        <begin position="432"/>
        <end position="454"/>
    </location>
</feature>
<dbReference type="InterPro" id="IPR036272">
    <property type="entry name" value="Methuselah_N_sf"/>
</dbReference>
<evidence type="ECO:0000256" key="3">
    <source>
        <dbReference type="ARBA" id="ARBA00022692"/>
    </source>
</evidence>
<accession>A0ABQ9JKT1</accession>
<comment type="caution">
    <text evidence="13">The sequence shown here is derived from an EMBL/GenBank/DDBJ whole genome shotgun (WGS) entry which is preliminary data.</text>
</comment>
<dbReference type="CDD" id="cd15039">
    <property type="entry name" value="7tmB3_Methuselah-like"/>
    <property type="match status" value="1"/>
</dbReference>
<evidence type="ECO:0000259" key="12">
    <source>
        <dbReference type="PROSITE" id="PS50261"/>
    </source>
</evidence>
<dbReference type="Proteomes" id="UP001162164">
    <property type="component" value="Unassembled WGS sequence"/>
</dbReference>
<keyword evidence="8" id="KW-0675">Receptor</keyword>
<feature type="chain" id="PRO_5046461900" description="G-protein coupled receptors family 2 profile 2 domain-containing protein" evidence="11">
    <location>
        <begin position="21"/>
        <end position="465"/>
    </location>
</feature>
<evidence type="ECO:0000256" key="4">
    <source>
        <dbReference type="ARBA" id="ARBA00022729"/>
    </source>
</evidence>
<evidence type="ECO:0000256" key="1">
    <source>
        <dbReference type="ARBA" id="ARBA00004127"/>
    </source>
</evidence>
<protein>
    <recommendedName>
        <fullName evidence="12">G-protein coupled receptors family 2 profile 2 domain-containing protein</fullName>
    </recommendedName>
</protein>
<evidence type="ECO:0000256" key="5">
    <source>
        <dbReference type="ARBA" id="ARBA00022989"/>
    </source>
</evidence>
<dbReference type="InterPro" id="IPR051384">
    <property type="entry name" value="Mth_GPCR"/>
</dbReference>
<feature type="transmembrane region" description="Helical" evidence="10">
    <location>
        <begin position="395"/>
        <end position="420"/>
    </location>
</feature>
<feature type="transmembrane region" description="Helical" evidence="10">
    <location>
        <begin position="341"/>
        <end position="361"/>
    </location>
</feature>
<feature type="transmembrane region" description="Helical" evidence="10">
    <location>
        <begin position="188"/>
        <end position="208"/>
    </location>
</feature>
<feature type="domain" description="G-protein coupled receptors family 2 profile 2" evidence="12">
    <location>
        <begin position="183"/>
        <end position="456"/>
    </location>
</feature>
<proteinExistence type="inferred from homology"/>
<feature type="signal peptide" evidence="11">
    <location>
        <begin position="1"/>
        <end position="20"/>
    </location>
</feature>
<keyword evidence="7 10" id="KW-0472">Membrane</keyword>
<evidence type="ECO:0000256" key="6">
    <source>
        <dbReference type="ARBA" id="ARBA00023040"/>
    </source>
</evidence>
<reference evidence="13" key="1">
    <citation type="journal article" date="2023" name="Insect Mol. Biol.">
        <title>Genome sequencing provides insights into the evolution of gene families encoding plant cell wall-degrading enzymes in longhorned beetles.</title>
        <authorList>
            <person name="Shin N.R."/>
            <person name="Okamura Y."/>
            <person name="Kirsch R."/>
            <person name="Pauchet Y."/>
        </authorList>
    </citation>
    <scope>NUCLEOTIDE SEQUENCE</scope>
    <source>
        <strain evidence="13">MMC_N1</strain>
    </source>
</reference>
<gene>
    <name evidence="13" type="ORF">NQ317_006115</name>
</gene>
<keyword evidence="14" id="KW-1185">Reference proteome</keyword>
<dbReference type="Gene3D" id="2.170.180.11">
    <property type="entry name" value="Methuselah ectodomain, domain 2"/>
    <property type="match status" value="1"/>
</dbReference>
<evidence type="ECO:0000256" key="2">
    <source>
        <dbReference type="ARBA" id="ARBA00008979"/>
    </source>
</evidence>
<dbReference type="InterPro" id="IPR000832">
    <property type="entry name" value="GPCR_2_secretin-like"/>
</dbReference>
<evidence type="ECO:0000313" key="13">
    <source>
        <dbReference type="EMBL" id="KAJ8978554.1"/>
    </source>
</evidence>
<dbReference type="PANTHER" id="PTHR47154:SF2">
    <property type="entry name" value="G-PROTEIN COUPLED RECEPTOR MTH-RELATED"/>
    <property type="match status" value="1"/>
</dbReference>
<dbReference type="Gene3D" id="1.20.1070.10">
    <property type="entry name" value="Rhodopsin 7-helix transmembrane proteins"/>
    <property type="match status" value="1"/>
</dbReference>
<keyword evidence="6" id="KW-0297">G-protein coupled receptor</keyword>
<name>A0ABQ9JKT1_9CUCU</name>
<dbReference type="PANTHER" id="PTHR47154">
    <property type="entry name" value="G-PROTEIN COUPLED RECEPTOR MTH-RELATED"/>
    <property type="match status" value="1"/>
</dbReference>
<evidence type="ECO:0000256" key="8">
    <source>
        <dbReference type="ARBA" id="ARBA00023170"/>
    </source>
</evidence>
<evidence type="ECO:0000256" key="9">
    <source>
        <dbReference type="ARBA" id="ARBA00023224"/>
    </source>
</evidence>
<dbReference type="PROSITE" id="PS50261">
    <property type="entry name" value="G_PROTEIN_RECEP_F2_4"/>
    <property type="match status" value="1"/>
</dbReference>
<organism evidence="13 14">
    <name type="scientific">Molorchus minor</name>
    <dbReference type="NCBI Taxonomy" id="1323400"/>
    <lineage>
        <taxon>Eukaryota</taxon>
        <taxon>Metazoa</taxon>
        <taxon>Ecdysozoa</taxon>
        <taxon>Arthropoda</taxon>
        <taxon>Hexapoda</taxon>
        <taxon>Insecta</taxon>
        <taxon>Pterygota</taxon>
        <taxon>Neoptera</taxon>
        <taxon>Endopterygota</taxon>
        <taxon>Coleoptera</taxon>
        <taxon>Polyphaga</taxon>
        <taxon>Cucujiformia</taxon>
        <taxon>Chrysomeloidea</taxon>
        <taxon>Cerambycidae</taxon>
        <taxon>Lamiinae</taxon>
        <taxon>Monochamini</taxon>
        <taxon>Molorchus</taxon>
    </lineage>
</organism>
<sequence>MDTFKFTLLQILFTAIVSDANFEGYSINLCDTATDVEYENYTVSTTEQCGCNEISTCVRKCCRSGFYHYHDENPQTGYYNSVCIRNETPRNFSVSIFKGTDKKYDLNDGFMIGMLNCDNENYYQYFKMDNSDPRQKFFIQENGSLYYQHYGKVYKNDRYCVDERDGLTAFVCFIPPVRKLSTERKIHVAAKLVPLPFLLVTFIVYLVIPESNLHTKSLMAHIFMLFFGYITWAIGQSQFIEHGHACDALGFSILFSMFSSFFWMNVICIDIWWAFSGLTNSYGRRHEQNALFGLFCIYACGIPGLIVIIIYLLNIYLDKDSPYYPGVGYGACFINGDFQILFYYFGPILLMILINVVLFVLTAINIQRIKKDTAVLQESENNKNSSKDVDEKVKLYWKLLFAMGINPVVNTHLIQTISWVVGWKVSEDSAKYIWYFKDFAHASYGIVIFIIFVCKKKIWKMLKKR</sequence>
<dbReference type="EMBL" id="JAPWTJ010000425">
    <property type="protein sequence ID" value="KAJ8978554.1"/>
    <property type="molecule type" value="Genomic_DNA"/>
</dbReference>
<evidence type="ECO:0000256" key="10">
    <source>
        <dbReference type="SAM" id="Phobius"/>
    </source>
</evidence>
<dbReference type="InterPro" id="IPR017981">
    <property type="entry name" value="GPCR_2-like_7TM"/>
</dbReference>
<evidence type="ECO:0000256" key="11">
    <source>
        <dbReference type="SAM" id="SignalP"/>
    </source>
</evidence>
<feature type="transmembrane region" description="Helical" evidence="10">
    <location>
        <begin position="290"/>
        <end position="313"/>
    </location>
</feature>
<comment type="subcellular location">
    <subcellularLocation>
        <location evidence="1">Endomembrane system</location>
        <topology evidence="1">Multi-pass membrane protein</topology>
    </subcellularLocation>
</comment>
<dbReference type="Pfam" id="PF00002">
    <property type="entry name" value="7tm_2"/>
    <property type="match status" value="1"/>
</dbReference>